<evidence type="ECO:0000256" key="1">
    <source>
        <dbReference type="SAM" id="SignalP"/>
    </source>
</evidence>
<dbReference type="AlphaFoldDB" id="A0A552LMJ9"/>
<proteinExistence type="predicted"/>
<evidence type="ECO:0000313" key="3">
    <source>
        <dbReference type="EMBL" id="TRV21445.1"/>
    </source>
</evidence>
<dbReference type="NCBIfam" id="NF041539">
    <property type="entry name" value="choice_anch_R"/>
    <property type="match status" value="1"/>
</dbReference>
<gene>
    <name evidence="3" type="ORF">EWV88_15015</name>
</gene>
<reference evidence="3 4" key="1">
    <citation type="submission" date="2019-01" db="EMBL/GenBank/DDBJ databases">
        <title>Coherence of Microcystis species and biogeography revealed through population genomics.</title>
        <authorList>
            <person name="Perez-Carrascal O.M."/>
            <person name="Terrat Y."/>
            <person name="Giani A."/>
            <person name="Fortin N."/>
            <person name="Tromas N."/>
            <person name="Shapiro B.J."/>
        </authorList>
    </citation>
    <scope>NUCLEOTIDE SEQUENCE [LARGE SCALE GENOMIC DNA]</scope>
    <source>
        <strain evidence="3">Mw_MB_S_20031200_S109D</strain>
    </source>
</reference>
<keyword evidence="1" id="KW-0732">Signal</keyword>
<dbReference type="EMBL" id="SFAP01000183">
    <property type="protein sequence ID" value="TRV21445.1"/>
    <property type="molecule type" value="Genomic_DNA"/>
</dbReference>
<feature type="signal peptide" evidence="1">
    <location>
        <begin position="1"/>
        <end position="30"/>
    </location>
</feature>
<dbReference type="NCBIfam" id="TIGR02595">
    <property type="entry name" value="PEP_CTERM"/>
    <property type="match status" value="1"/>
</dbReference>
<evidence type="ECO:0000259" key="2">
    <source>
        <dbReference type="Pfam" id="PF07589"/>
    </source>
</evidence>
<accession>A0A552LMJ9</accession>
<organism evidence="3 4">
    <name type="scientific">Microcystis wesenbergii Mw_MB_S_20031200_S109D</name>
    <dbReference type="NCBI Taxonomy" id="2486241"/>
    <lineage>
        <taxon>Bacteria</taxon>
        <taxon>Bacillati</taxon>
        <taxon>Cyanobacteriota</taxon>
        <taxon>Cyanophyceae</taxon>
        <taxon>Oscillatoriophycideae</taxon>
        <taxon>Chroococcales</taxon>
        <taxon>Microcystaceae</taxon>
        <taxon>Microcystis</taxon>
    </lineage>
</organism>
<name>A0A552LMJ9_9CHRO</name>
<sequence>MSKNQQILAKIGRGSLALLLSLGLGQQASAVTLVENLTQPTDGGSSVATDVWRGSSFTTGSGSYNLESVTLLFQENTADLNNLFVRLYGNNSGVPGTLITTFTNPASITTNLANNTFTLTTPQALTANTTYWLVSGILLGGTGTGDYDWGFTDSPDQTGLPGWTIGNNYVNSFNQGASWNPNNTGSWKFSLNGTEQSQSIPEPSSVVALLGLGGLGLVSRLKKQK</sequence>
<dbReference type="InterPro" id="IPR013424">
    <property type="entry name" value="Ice-binding_C"/>
</dbReference>
<protein>
    <submittedName>
        <fullName evidence="3">PEP-CTERM sorting domain-containing protein</fullName>
    </submittedName>
</protein>
<dbReference type="Pfam" id="PF07589">
    <property type="entry name" value="PEP-CTERM"/>
    <property type="match status" value="1"/>
</dbReference>
<dbReference type="Proteomes" id="UP000318616">
    <property type="component" value="Unassembled WGS sequence"/>
</dbReference>
<feature type="domain" description="Ice-binding protein C-terminal" evidence="2">
    <location>
        <begin position="199"/>
        <end position="223"/>
    </location>
</feature>
<evidence type="ECO:0000313" key="4">
    <source>
        <dbReference type="Proteomes" id="UP000318616"/>
    </source>
</evidence>
<feature type="chain" id="PRO_5021876250" evidence="1">
    <location>
        <begin position="31"/>
        <end position="225"/>
    </location>
</feature>
<comment type="caution">
    <text evidence="3">The sequence shown here is derived from an EMBL/GenBank/DDBJ whole genome shotgun (WGS) entry which is preliminary data.</text>
</comment>